<gene>
    <name evidence="2" type="ORF">IW245_003430</name>
</gene>
<dbReference type="RefSeq" id="WP_197004119.1">
    <property type="nucleotide sequence ID" value="NZ_BONS01000021.1"/>
</dbReference>
<name>A0A8J7GTY6_9ACTN</name>
<evidence type="ECO:0000256" key="1">
    <source>
        <dbReference type="SAM" id="Phobius"/>
    </source>
</evidence>
<protein>
    <submittedName>
        <fullName evidence="2">Putative membrane protein</fullName>
    </submittedName>
</protein>
<dbReference type="AlphaFoldDB" id="A0A8J7GTY6"/>
<keyword evidence="1" id="KW-0812">Transmembrane</keyword>
<keyword evidence="1" id="KW-0472">Membrane</keyword>
<dbReference type="Proteomes" id="UP000622552">
    <property type="component" value="Unassembled WGS sequence"/>
</dbReference>
<dbReference type="Pfam" id="PF06993">
    <property type="entry name" value="DUF1304"/>
    <property type="match status" value="1"/>
</dbReference>
<feature type="transmembrane region" description="Helical" evidence="1">
    <location>
        <begin position="80"/>
        <end position="101"/>
    </location>
</feature>
<keyword evidence="1" id="KW-1133">Transmembrane helix</keyword>
<feature type="transmembrane region" description="Helical" evidence="1">
    <location>
        <begin position="6"/>
        <end position="27"/>
    </location>
</feature>
<comment type="caution">
    <text evidence="2">The sequence shown here is derived from an EMBL/GenBank/DDBJ whole genome shotgun (WGS) entry which is preliminary data.</text>
</comment>
<dbReference type="InterPro" id="IPR009732">
    <property type="entry name" value="DUF1304"/>
</dbReference>
<reference evidence="2" key="1">
    <citation type="submission" date="2020-11" db="EMBL/GenBank/DDBJ databases">
        <title>Sequencing the genomes of 1000 actinobacteria strains.</title>
        <authorList>
            <person name="Klenk H.-P."/>
        </authorList>
    </citation>
    <scope>NUCLEOTIDE SEQUENCE</scope>
    <source>
        <strain evidence="2">DSM 45356</strain>
    </source>
</reference>
<sequence length="126" mass="13163">MNLAAQIFAVLAGLLHVVIFAMESVLFRQPAVHGRFLVKADELTAVRPWALNQGFYNLFLALGALGGVLAVHIADTATAGAAVALFACGCMLGAALVLLVTDRRMIRAAAMQGTFPLLALLCAAVL</sequence>
<evidence type="ECO:0000313" key="2">
    <source>
        <dbReference type="EMBL" id="MBG6137236.1"/>
    </source>
</evidence>
<feature type="transmembrane region" description="Helical" evidence="1">
    <location>
        <begin position="55"/>
        <end position="74"/>
    </location>
</feature>
<organism evidence="2 3">
    <name type="scientific">Longispora fulva</name>
    <dbReference type="NCBI Taxonomy" id="619741"/>
    <lineage>
        <taxon>Bacteria</taxon>
        <taxon>Bacillati</taxon>
        <taxon>Actinomycetota</taxon>
        <taxon>Actinomycetes</taxon>
        <taxon>Micromonosporales</taxon>
        <taxon>Micromonosporaceae</taxon>
        <taxon>Longispora</taxon>
    </lineage>
</organism>
<dbReference type="EMBL" id="JADOUF010000001">
    <property type="protein sequence ID" value="MBG6137236.1"/>
    <property type="molecule type" value="Genomic_DNA"/>
</dbReference>
<evidence type="ECO:0000313" key="3">
    <source>
        <dbReference type="Proteomes" id="UP000622552"/>
    </source>
</evidence>
<proteinExistence type="predicted"/>
<accession>A0A8J7GTY6</accession>
<keyword evidence="3" id="KW-1185">Reference proteome</keyword>